<evidence type="ECO:0000313" key="2">
    <source>
        <dbReference type="Proteomes" id="UP001596074"/>
    </source>
</evidence>
<dbReference type="EMBL" id="JBHSON010000001">
    <property type="protein sequence ID" value="MFC5744042.1"/>
    <property type="molecule type" value="Genomic_DNA"/>
</dbReference>
<keyword evidence="2" id="KW-1185">Reference proteome</keyword>
<proteinExistence type="predicted"/>
<dbReference type="RefSeq" id="WP_378278852.1">
    <property type="nucleotide sequence ID" value="NZ_JBHSON010000001.1"/>
</dbReference>
<reference evidence="2" key="1">
    <citation type="journal article" date="2019" name="Int. J. Syst. Evol. Microbiol.">
        <title>The Global Catalogue of Microorganisms (GCM) 10K type strain sequencing project: providing services to taxonomists for standard genome sequencing and annotation.</title>
        <authorList>
            <consortium name="The Broad Institute Genomics Platform"/>
            <consortium name="The Broad Institute Genome Sequencing Center for Infectious Disease"/>
            <person name="Wu L."/>
            <person name="Ma J."/>
        </authorList>
    </citation>
    <scope>NUCLEOTIDE SEQUENCE [LARGE SCALE GENOMIC DNA]</scope>
    <source>
        <strain evidence="2">KCTC 42087</strain>
    </source>
</reference>
<dbReference type="Proteomes" id="UP001596074">
    <property type="component" value="Unassembled WGS sequence"/>
</dbReference>
<comment type="caution">
    <text evidence="1">The sequence shown here is derived from an EMBL/GenBank/DDBJ whole genome shotgun (WGS) entry which is preliminary data.</text>
</comment>
<sequence length="119" mass="12687">MTFDVIVLTQKMPDTVAVLDGLGAAGDELRVDLPDHDGVIQLCDDTGGTLLSVEAPILIQVPDEAERLLGERSAGLEPPLWRVEVRAAERDGADEIARRFAEALVQRLGGMVWDGGAGP</sequence>
<accession>A0ABW0ZNW1</accession>
<gene>
    <name evidence="1" type="ORF">ACFPZN_00285</name>
</gene>
<organism evidence="1 2">
    <name type="scientific">Actinomadura rugatobispora</name>
    <dbReference type="NCBI Taxonomy" id="1994"/>
    <lineage>
        <taxon>Bacteria</taxon>
        <taxon>Bacillati</taxon>
        <taxon>Actinomycetota</taxon>
        <taxon>Actinomycetes</taxon>
        <taxon>Streptosporangiales</taxon>
        <taxon>Thermomonosporaceae</taxon>
        <taxon>Actinomadura</taxon>
    </lineage>
</organism>
<name>A0ABW0ZNW1_9ACTN</name>
<evidence type="ECO:0000313" key="1">
    <source>
        <dbReference type="EMBL" id="MFC5744042.1"/>
    </source>
</evidence>
<protein>
    <submittedName>
        <fullName evidence="1">Uncharacterized protein</fullName>
    </submittedName>
</protein>